<evidence type="ECO:0000313" key="3">
    <source>
        <dbReference type="Proteomes" id="UP000824998"/>
    </source>
</evidence>
<dbReference type="AlphaFoldDB" id="A0A9P7YKS9"/>
<feature type="region of interest" description="Disordered" evidence="1">
    <location>
        <begin position="82"/>
        <end position="119"/>
    </location>
</feature>
<reference evidence="2" key="1">
    <citation type="journal article" date="2021" name="IMA Fungus">
        <title>Genomic characterization of three marine fungi, including Emericellopsis atlantica sp. nov. with signatures of a generalist lifestyle and marine biomass degradation.</title>
        <authorList>
            <person name="Hagestad O.C."/>
            <person name="Hou L."/>
            <person name="Andersen J.H."/>
            <person name="Hansen E.H."/>
            <person name="Altermark B."/>
            <person name="Li C."/>
            <person name="Kuhnert E."/>
            <person name="Cox R.J."/>
            <person name="Crous P.W."/>
            <person name="Spatafora J.W."/>
            <person name="Lail K."/>
            <person name="Amirebrahimi M."/>
            <person name="Lipzen A."/>
            <person name="Pangilinan J."/>
            <person name="Andreopoulos W."/>
            <person name="Hayes R.D."/>
            <person name="Ng V."/>
            <person name="Grigoriev I.V."/>
            <person name="Jackson S.A."/>
            <person name="Sutton T.D.S."/>
            <person name="Dobson A.D.W."/>
            <person name="Rama T."/>
        </authorList>
    </citation>
    <scope>NUCLEOTIDE SEQUENCE</scope>
    <source>
        <strain evidence="2">TRa018bII</strain>
    </source>
</reference>
<gene>
    <name evidence="2" type="ORF">BJ875DRAFT_529470</name>
</gene>
<accession>A0A9P7YKS9</accession>
<feature type="compositionally biased region" description="Basic and acidic residues" evidence="1">
    <location>
        <begin position="82"/>
        <end position="108"/>
    </location>
</feature>
<evidence type="ECO:0000313" key="2">
    <source>
        <dbReference type="EMBL" id="KAG9235331.1"/>
    </source>
</evidence>
<comment type="caution">
    <text evidence="2">The sequence shown here is derived from an EMBL/GenBank/DDBJ whole genome shotgun (WGS) entry which is preliminary data.</text>
</comment>
<proteinExistence type="predicted"/>
<protein>
    <submittedName>
        <fullName evidence="2">Uncharacterized protein</fullName>
    </submittedName>
</protein>
<evidence type="ECO:0000256" key="1">
    <source>
        <dbReference type="SAM" id="MobiDB-lite"/>
    </source>
</evidence>
<organism evidence="2 3">
    <name type="scientific">Amylocarpus encephaloides</name>
    <dbReference type="NCBI Taxonomy" id="45428"/>
    <lineage>
        <taxon>Eukaryota</taxon>
        <taxon>Fungi</taxon>
        <taxon>Dikarya</taxon>
        <taxon>Ascomycota</taxon>
        <taxon>Pezizomycotina</taxon>
        <taxon>Leotiomycetes</taxon>
        <taxon>Helotiales</taxon>
        <taxon>Helotiales incertae sedis</taxon>
        <taxon>Amylocarpus</taxon>
    </lineage>
</organism>
<sequence length="237" mass="26649">MSYQNPLEALEKFQTIKPNPGKPQTTRPVIQALMYRENTWESIFTSNMMYLYTGPAITLRLVEKTTKDIADENEQNTRGELVAKEETDYDKEQGMGNAHDTKDNHNVEGESGEEQQGLVTDSGASGYIITRLLELAALAAHWQFDGVIDEGIALEIKALAIKHNQFPREYEDHLIESGTYLPPNSQFFTEAHVRSVAALPHTSEIANIFIEAGVKSSLRQFQGDVFLEEISAFPHFD</sequence>
<name>A0A9P7YKS9_9HELO</name>
<keyword evidence="3" id="KW-1185">Reference proteome</keyword>
<dbReference type="Proteomes" id="UP000824998">
    <property type="component" value="Unassembled WGS sequence"/>
</dbReference>
<dbReference type="EMBL" id="MU251435">
    <property type="protein sequence ID" value="KAG9235331.1"/>
    <property type="molecule type" value="Genomic_DNA"/>
</dbReference>